<feature type="domain" description="Transposable element P transposase-like GTP-binding insertion" evidence="3">
    <location>
        <begin position="275"/>
        <end position="317"/>
    </location>
</feature>
<evidence type="ECO:0000259" key="3">
    <source>
        <dbReference type="Pfam" id="PF21788"/>
    </source>
</evidence>
<evidence type="ECO:0000313" key="4">
    <source>
        <dbReference type="Ensembl" id="ENSSPUP00000017902.1"/>
    </source>
</evidence>
<dbReference type="Ensembl" id="ENSSPUT00000019065.1">
    <property type="protein sequence ID" value="ENSSPUP00000017902.1"/>
    <property type="gene ID" value="ENSSPUG00000013832.1"/>
</dbReference>
<evidence type="ECO:0008006" key="6">
    <source>
        <dbReference type="Google" id="ProtNLM"/>
    </source>
</evidence>
<name>A0A8D0H3H5_SPHPU</name>
<protein>
    <recommendedName>
        <fullName evidence="6">THAP domain containing 9</fullName>
    </recommendedName>
</protein>
<keyword evidence="5" id="KW-1185">Reference proteome</keyword>
<evidence type="ECO:0000259" key="1">
    <source>
        <dbReference type="Pfam" id="PF12017"/>
    </source>
</evidence>
<feature type="domain" description="Transposable element P transposase-like RNase H" evidence="2">
    <location>
        <begin position="111"/>
        <end position="246"/>
    </location>
</feature>
<dbReference type="Pfam" id="PF12017">
    <property type="entry name" value="Tnp_P_element"/>
    <property type="match status" value="1"/>
</dbReference>
<dbReference type="Pfam" id="PF21787">
    <property type="entry name" value="TNP-like_RNaseH_N"/>
    <property type="match status" value="1"/>
</dbReference>
<dbReference type="InterPro" id="IPR048365">
    <property type="entry name" value="TNP-like_RNaseH_N"/>
</dbReference>
<dbReference type="GeneTree" id="ENSGT00940000161474"/>
<reference evidence="4" key="2">
    <citation type="submission" date="2025-09" db="UniProtKB">
        <authorList>
            <consortium name="Ensembl"/>
        </authorList>
    </citation>
    <scope>IDENTIFICATION</scope>
</reference>
<dbReference type="Proteomes" id="UP000694392">
    <property type="component" value="Unplaced"/>
</dbReference>
<feature type="domain" description="THAP9-like helix-turn-helix" evidence="1">
    <location>
        <begin position="32"/>
        <end position="104"/>
    </location>
</feature>
<proteinExistence type="predicted"/>
<dbReference type="OMA" id="KTHARAY"/>
<dbReference type="InterPro" id="IPR021896">
    <property type="entry name" value="THAP9-like_HTH"/>
</dbReference>
<evidence type="ECO:0000259" key="2">
    <source>
        <dbReference type="Pfam" id="PF21787"/>
    </source>
</evidence>
<accession>A0A8D0H3H5</accession>
<dbReference type="InterPro" id="IPR048366">
    <property type="entry name" value="TNP-like_GBD"/>
</dbReference>
<evidence type="ECO:0000313" key="5">
    <source>
        <dbReference type="Proteomes" id="UP000694392"/>
    </source>
</evidence>
<sequence length="337" mass="38087">MKEKLPLPKKKLVVARRCLPYRPRKVFGLISELAEKKLLSEEAVSLLQTQFSDLPWESHSWRQVTEYTAEMRQFACTLHLYSSKAYDYVRKIFPLPHPSSLTNWLSSGKASPGFRDSIFFQLQQRVEGGEEAYWYCALMIEGVVLKQQLEWDPMTRRLVGFVDLGAGALDVDEAPLASEALVVMAVGILGHWRAPLGYFFLSGTMGHVLAQLLRQAISKLNNIGIMVLSVTSAATPHNMAMAKALGVRIDANNIKCTFQHPPGSSHQIVYFFDVCHMLKLIRNAFQCFHRIQFLGEIAQWQHVVDLAALQERNAGKLRCIAGSLGQAFARRERLKWA</sequence>
<dbReference type="AlphaFoldDB" id="A0A8D0H3H5"/>
<reference evidence="4" key="1">
    <citation type="submission" date="2025-08" db="UniProtKB">
        <authorList>
            <consortium name="Ensembl"/>
        </authorList>
    </citation>
    <scope>IDENTIFICATION</scope>
</reference>
<dbReference type="Pfam" id="PF21788">
    <property type="entry name" value="TNP-like_GBD"/>
    <property type="match status" value="1"/>
</dbReference>
<organism evidence="4 5">
    <name type="scientific">Sphenodon punctatus</name>
    <name type="common">Tuatara</name>
    <name type="synonym">Hatteria punctata</name>
    <dbReference type="NCBI Taxonomy" id="8508"/>
    <lineage>
        <taxon>Eukaryota</taxon>
        <taxon>Metazoa</taxon>
        <taxon>Chordata</taxon>
        <taxon>Craniata</taxon>
        <taxon>Vertebrata</taxon>
        <taxon>Euteleostomi</taxon>
        <taxon>Lepidosauria</taxon>
        <taxon>Sphenodontia</taxon>
        <taxon>Sphenodontidae</taxon>
        <taxon>Sphenodon</taxon>
    </lineage>
</organism>